<keyword evidence="6" id="KW-1185">Reference proteome</keyword>
<dbReference type="GO" id="GO:0008239">
    <property type="term" value="F:dipeptidyl-peptidase activity"/>
    <property type="evidence" value="ECO:0007669"/>
    <property type="project" value="InterPro"/>
</dbReference>
<dbReference type="InterPro" id="IPR008979">
    <property type="entry name" value="Galactose-bd-like_sf"/>
</dbReference>
<dbReference type="NCBIfam" id="TIGR00976">
    <property type="entry name" value="CocE_NonD"/>
    <property type="match status" value="1"/>
</dbReference>
<protein>
    <recommendedName>
        <fullName evidence="4">Xaa-Pro dipeptidyl-peptidase C-terminal domain-containing protein</fullName>
    </recommendedName>
</protein>
<evidence type="ECO:0000313" key="5">
    <source>
        <dbReference type="EMBL" id="SEG52233.1"/>
    </source>
</evidence>
<feature type="signal peptide" evidence="3">
    <location>
        <begin position="1"/>
        <end position="30"/>
    </location>
</feature>
<keyword evidence="1" id="KW-0378">Hydrolase</keyword>
<dbReference type="RefSeq" id="WP_103934170.1">
    <property type="nucleotide sequence ID" value="NZ_FNVA01000006.1"/>
</dbReference>
<dbReference type="EMBL" id="FNVA01000006">
    <property type="protein sequence ID" value="SEG52233.1"/>
    <property type="molecule type" value="Genomic_DNA"/>
</dbReference>
<dbReference type="Gene3D" id="1.10.3020.10">
    <property type="entry name" value="alpha-amino acid ester hydrolase ( Helical cap domain)"/>
    <property type="match status" value="1"/>
</dbReference>
<keyword evidence="3" id="KW-0732">Signal</keyword>
<evidence type="ECO:0000256" key="1">
    <source>
        <dbReference type="ARBA" id="ARBA00022801"/>
    </source>
</evidence>
<organism evidence="5 6">
    <name type="scientific">Bryocella elongata</name>
    <dbReference type="NCBI Taxonomy" id="863522"/>
    <lineage>
        <taxon>Bacteria</taxon>
        <taxon>Pseudomonadati</taxon>
        <taxon>Acidobacteriota</taxon>
        <taxon>Terriglobia</taxon>
        <taxon>Terriglobales</taxon>
        <taxon>Acidobacteriaceae</taxon>
        <taxon>Bryocella</taxon>
    </lineage>
</organism>
<dbReference type="SUPFAM" id="SSF53474">
    <property type="entry name" value="alpha/beta-Hydrolases"/>
    <property type="match status" value="1"/>
</dbReference>
<dbReference type="InterPro" id="IPR029058">
    <property type="entry name" value="AB_hydrolase_fold"/>
</dbReference>
<dbReference type="SMART" id="SM00939">
    <property type="entry name" value="PepX_C"/>
    <property type="match status" value="1"/>
</dbReference>
<dbReference type="OrthoDB" id="319764at2"/>
<dbReference type="Pfam" id="PF08530">
    <property type="entry name" value="PepX_C"/>
    <property type="match status" value="1"/>
</dbReference>
<dbReference type="Gene3D" id="2.60.120.260">
    <property type="entry name" value="Galactose-binding domain-like"/>
    <property type="match status" value="1"/>
</dbReference>
<dbReference type="Gene3D" id="3.40.50.1820">
    <property type="entry name" value="alpha/beta hydrolase"/>
    <property type="match status" value="1"/>
</dbReference>
<sequence length="646" mass="71692">MTQQRCIQRHRWTRWIVLAGSIALTPPFVAQTPNTVRSSSALAPATYPEVTRQVDVMMVTRDGVKLATDIYRPGTADGPTSVKLPVLLHRTPYDKAAPATIAIAKALASHGYVVIVQDTRGRHASGGVFEKYYVYDAYDGYDTIEWAAALPYSNGKVGMFGTSYAAHTQADASKLNPPHLSTLVLNMGGMSSAWDHSVRYDGAFEMGRQFTWAWEQALADTKNPVARSMLTQEHEFDWYAPLPLRKGQSPLSIEPVYEGYYLDEATHSDYGPYWETLGMQWEKYYPQTADVPMLHIGGWYDIYLRGTIENFHQLSKLKKSPERLMIGPWTHHGDAVSYAGDVDFGPTAALSDFDIDFHLRWFDFYLKGVHTPAADEAPVRYFLMGGGDGHKDAQGRLEHGGSWQNAQAWPPPSARPTNFYLHAEGLLSTKPPAPTESHATTFQFDPAHPVPSIGGGVSKRLKDGAYDQRERPDMPGSRAPYLPLHSRSDVLVFETEPLPEDVVIAGPVTVTLYASSTGVDTDFTAKLVDVYPPSKDFPTGFDMNLTDGILRASYRDGVKTRTLLTPGEIYKLTIKPFDTANLFKKGHRIRLDISSSNFPRFDVNPNTGEPLGLSRRMLVVDNTVFHDAGRLSSVELSILPAHAHTP</sequence>
<evidence type="ECO:0000256" key="3">
    <source>
        <dbReference type="SAM" id="SignalP"/>
    </source>
</evidence>
<dbReference type="AlphaFoldDB" id="A0A1H6AUC1"/>
<evidence type="ECO:0000259" key="4">
    <source>
        <dbReference type="SMART" id="SM00939"/>
    </source>
</evidence>
<evidence type="ECO:0000256" key="2">
    <source>
        <dbReference type="SAM" id="MobiDB-lite"/>
    </source>
</evidence>
<feature type="domain" description="Xaa-Pro dipeptidyl-peptidase C-terminal" evidence="4">
    <location>
        <begin position="359"/>
        <end position="635"/>
    </location>
</feature>
<dbReference type="SUPFAM" id="SSF49785">
    <property type="entry name" value="Galactose-binding domain-like"/>
    <property type="match status" value="1"/>
</dbReference>
<evidence type="ECO:0000313" key="6">
    <source>
        <dbReference type="Proteomes" id="UP000236728"/>
    </source>
</evidence>
<reference evidence="5 6" key="1">
    <citation type="submission" date="2016-10" db="EMBL/GenBank/DDBJ databases">
        <authorList>
            <person name="de Groot N.N."/>
        </authorList>
    </citation>
    <scope>NUCLEOTIDE SEQUENCE [LARGE SCALE GENOMIC DNA]</scope>
    <source>
        <strain evidence="5 6">DSM 22489</strain>
    </source>
</reference>
<dbReference type="Pfam" id="PF02129">
    <property type="entry name" value="Peptidase_S15"/>
    <property type="match status" value="1"/>
</dbReference>
<accession>A0A1H6AUC1</accession>
<proteinExistence type="predicted"/>
<dbReference type="Proteomes" id="UP000236728">
    <property type="component" value="Unassembled WGS sequence"/>
</dbReference>
<dbReference type="InterPro" id="IPR005674">
    <property type="entry name" value="CocE/Ser_esterase"/>
</dbReference>
<dbReference type="InterPro" id="IPR013736">
    <property type="entry name" value="Xaa-Pro_dipept_C"/>
</dbReference>
<gene>
    <name evidence="5" type="ORF">SAMN05421819_3281</name>
</gene>
<feature type="region of interest" description="Disordered" evidence="2">
    <location>
        <begin position="433"/>
        <end position="460"/>
    </location>
</feature>
<feature type="chain" id="PRO_5009293032" description="Xaa-Pro dipeptidyl-peptidase C-terminal domain-containing protein" evidence="3">
    <location>
        <begin position="31"/>
        <end position="646"/>
    </location>
</feature>
<name>A0A1H6AUC1_9BACT</name>
<dbReference type="InterPro" id="IPR000383">
    <property type="entry name" value="Xaa-Pro-like_dom"/>
</dbReference>